<evidence type="ECO:0000313" key="1">
    <source>
        <dbReference type="EMBL" id="ESA02865.1"/>
    </source>
</evidence>
<proteinExistence type="predicted"/>
<dbReference type="InterPro" id="IPR032675">
    <property type="entry name" value="LRR_dom_sf"/>
</dbReference>
<protein>
    <recommendedName>
        <fullName evidence="2">F-box domain-containing protein</fullName>
    </recommendedName>
</protein>
<dbReference type="VEuPathDB" id="FungiDB:RhiirFUN_008590"/>
<dbReference type="Gene3D" id="3.80.10.10">
    <property type="entry name" value="Ribonuclease Inhibitor"/>
    <property type="match status" value="1"/>
</dbReference>
<dbReference type="HOGENOM" id="CLU_028913_8_1_1"/>
<dbReference type="AlphaFoldDB" id="U9T3X7"/>
<evidence type="ECO:0008006" key="2">
    <source>
        <dbReference type="Google" id="ProtNLM"/>
    </source>
</evidence>
<dbReference type="EMBL" id="KI295414">
    <property type="protein sequence ID" value="ESA02865.1"/>
    <property type="molecule type" value="Genomic_DNA"/>
</dbReference>
<gene>
    <name evidence="1" type="ORF">GLOINDRAFT_6106</name>
</gene>
<sequence length="491" mass="58283">MSKLNKDILFLIFEELQNDSKSLFSCLMVNRLWCETVIPILWRNPWCYDINYNDKNYLFLIIASYLTEDIKEYLTRQGIQLPSFSYKSLLFDYLSFCRNINIKTINTIISIGSFLAYNQFLLQQEFYSLFMKKFIVLKYLDMKSIKHQIFYFPESKTCLKSLCELKCDTSIDSSYFYGLARLCQYIQRLIIVNVNTNVNYGIVKLIEVQMNLKYFEWEDVFEDNFEFNYSRVDPYKEVLLALEKKADILNHLKFYFLYVDHTLQRVLPKLHKLKTLIINDFGRSSDDQLKMLIYNDLETLIIDCILLNAASIIIKNSGGRLKKILLEPYDFSLHDESFTKDSLFFIRKIYENCPSIEYLSLAFSPSKEHFTEFEKLLKICQNLKSILLTIFNIEEIETNEKVIENGEELLKVLIRSTPINLREIRFSDDFIFSLEALEEFFGKWRGRPLTILTTDSIYEGEHYTKLIDKYKNDGVIKDFRCEPFIDVIYGL</sequence>
<organism evidence="1">
    <name type="scientific">Rhizophagus irregularis (strain DAOM 181602 / DAOM 197198 / MUCL 43194)</name>
    <name type="common">Arbuscular mycorrhizal fungus</name>
    <name type="synonym">Glomus intraradices</name>
    <dbReference type="NCBI Taxonomy" id="747089"/>
    <lineage>
        <taxon>Eukaryota</taxon>
        <taxon>Fungi</taxon>
        <taxon>Fungi incertae sedis</taxon>
        <taxon>Mucoromycota</taxon>
        <taxon>Glomeromycotina</taxon>
        <taxon>Glomeromycetes</taxon>
        <taxon>Glomerales</taxon>
        <taxon>Glomeraceae</taxon>
        <taxon>Rhizophagus</taxon>
    </lineage>
</organism>
<reference evidence="1" key="1">
    <citation type="submission" date="2013-07" db="EMBL/GenBank/DDBJ databases">
        <title>The genome of an arbuscular mycorrhizal fungus provides insights into the evolution of the oldest plant symbiosis.</title>
        <authorList>
            <consortium name="DOE Joint Genome Institute"/>
            <person name="Tisserant E."/>
            <person name="Malbreil M."/>
            <person name="Kuo A."/>
            <person name="Kohler A."/>
            <person name="Symeonidi A."/>
            <person name="Balestrini R."/>
            <person name="Charron P."/>
            <person name="Duensing N."/>
            <person name="Frei-dit-Frey N."/>
            <person name="Gianinazzi-Pearson V."/>
            <person name="Gilbert B."/>
            <person name="Handa Y."/>
            <person name="Hijri M."/>
            <person name="Kaul R."/>
            <person name="Kawaguchi M."/>
            <person name="Krajinski F."/>
            <person name="Lammers P."/>
            <person name="Lapierre D."/>
            <person name="Masclaux F.G."/>
            <person name="Murat C."/>
            <person name="Morin E."/>
            <person name="Ndikumana S."/>
            <person name="Pagni M."/>
            <person name="Petitpierre D."/>
            <person name="Requena N."/>
            <person name="Rosikiewicz P."/>
            <person name="Riley R."/>
            <person name="Saito K."/>
            <person name="San Clemente H."/>
            <person name="Shapiro H."/>
            <person name="van Tuinen D."/>
            <person name="Becard G."/>
            <person name="Bonfante P."/>
            <person name="Paszkowski U."/>
            <person name="Shachar-Hill Y."/>
            <person name="Young J.P."/>
            <person name="Sanders I.R."/>
            <person name="Henrissat B."/>
            <person name="Rensing S.A."/>
            <person name="Grigoriev I.V."/>
            <person name="Corradi N."/>
            <person name="Roux C."/>
            <person name="Martin F."/>
        </authorList>
    </citation>
    <scope>NUCLEOTIDE SEQUENCE</scope>
    <source>
        <strain evidence="1">DAOM 197198</strain>
    </source>
</reference>
<name>U9T3X7_RHIID</name>
<accession>U9T3X7</accession>